<reference evidence="3 4" key="1">
    <citation type="journal article" date="2012" name="Science">
        <title>The Paleozoic origin of enzymatic lignin decomposition reconstructed from 31 fungal genomes.</title>
        <authorList>
            <person name="Floudas D."/>
            <person name="Binder M."/>
            <person name="Riley R."/>
            <person name="Barry K."/>
            <person name="Blanchette R.A."/>
            <person name="Henrissat B."/>
            <person name="Martinez A.T."/>
            <person name="Otillar R."/>
            <person name="Spatafora J.W."/>
            <person name="Yadav J.S."/>
            <person name="Aerts A."/>
            <person name="Benoit I."/>
            <person name="Boyd A."/>
            <person name="Carlson A."/>
            <person name="Copeland A."/>
            <person name="Coutinho P.M."/>
            <person name="de Vries R.P."/>
            <person name="Ferreira P."/>
            <person name="Findley K."/>
            <person name="Foster B."/>
            <person name="Gaskell J."/>
            <person name="Glotzer D."/>
            <person name="Gorecki P."/>
            <person name="Heitman J."/>
            <person name="Hesse C."/>
            <person name="Hori C."/>
            <person name="Igarashi K."/>
            <person name="Jurgens J.A."/>
            <person name="Kallen N."/>
            <person name="Kersten P."/>
            <person name="Kohler A."/>
            <person name="Kuees U."/>
            <person name="Kumar T.K.A."/>
            <person name="Kuo A."/>
            <person name="LaButti K."/>
            <person name="Larrondo L.F."/>
            <person name="Lindquist E."/>
            <person name="Ling A."/>
            <person name="Lombard V."/>
            <person name="Lucas S."/>
            <person name="Lundell T."/>
            <person name="Martin R."/>
            <person name="McLaughlin D.J."/>
            <person name="Morgenstern I."/>
            <person name="Morin E."/>
            <person name="Murat C."/>
            <person name="Nagy L.G."/>
            <person name="Nolan M."/>
            <person name="Ohm R.A."/>
            <person name="Patyshakuliyeva A."/>
            <person name="Rokas A."/>
            <person name="Ruiz-Duenas F.J."/>
            <person name="Sabat G."/>
            <person name="Salamov A."/>
            <person name="Samejima M."/>
            <person name="Schmutz J."/>
            <person name="Slot J.C."/>
            <person name="St John F."/>
            <person name="Stenlid J."/>
            <person name="Sun H."/>
            <person name="Sun S."/>
            <person name="Syed K."/>
            <person name="Tsang A."/>
            <person name="Wiebenga A."/>
            <person name="Young D."/>
            <person name="Pisabarro A."/>
            <person name="Eastwood D.C."/>
            <person name="Martin F."/>
            <person name="Cullen D."/>
            <person name="Grigoriev I.V."/>
            <person name="Hibbett D.S."/>
        </authorList>
    </citation>
    <scope>NUCLEOTIDE SEQUENCE [LARGE SCALE GENOMIC DNA]</scope>
    <source>
        <strain evidence="3 4">MD-104</strain>
    </source>
</reference>
<dbReference type="Gene3D" id="3.40.50.300">
    <property type="entry name" value="P-loop containing nucleotide triphosphate hydrolases"/>
    <property type="match status" value="1"/>
</dbReference>
<keyword evidence="1" id="KW-0547">Nucleotide-binding</keyword>
<dbReference type="Proteomes" id="UP000218811">
    <property type="component" value="Unassembled WGS sequence"/>
</dbReference>
<name>A0A2H3JIU0_WOLCO</name>
<feature type="non-terminal residue" evidence="3">
    <location>
        <position position="224"/>
    </location>
</feature>
<keyword evidence="4" id="KW-1185">Reference proteome</keyword>
<feature type="domain" description="AIG1-type G" evidence="2">
    <location>
        <begin position="3"/>
        <end position="132"/>
    </location>
</feature>
<dbReference type="STRING" id="742152.A0A2H3JIU0"/>
<gene>
    <name evidence="3" type="ORF">WOLCODRAFT_51875</name>
</gene>
<dbReference type="AlphaFoldDB" id="A0A2H3JIU0"/>
<sequence length="224" mass="24820">SVTGPTGAGKTSFINLVAGSSLEVGNSLRSCTSGVQTVQCIVAGEQVTFIDTPGFDDTYKSQADILKDIADFLEQTYEGGRKLTGVIYMHRISDVRVGGIARENFRLFKKICGRGAMKNVVIVTTMWDEVPEEVGARREQELASKSLFFKDALDDGAKMHRHCGQITTAQTSMSPFLRFLPETLQLQRELVDEMRVLPETTAGDELQRSLDEQADAHRRQMLDL</sequence>
<proteinExistence type="predicted"/>
<dbReference type="CDD" id="cd00882">
    <property type="entry name" value="Ras_like_GTPase"/>
    <property type="match status" value="1"/>
</dbReference>
<evidence type="ECO:0000313" key="4">
    <source>
        <dbReference type="Proteomes" id="UP000218811"/>
    </source>
</evidence>
<dbReference type="InterPro" id="IPR006703">
    <property type="entry name" value="G_AIG1"/>
</dbReference>
<accession>A0A2H3JIU0</accession>
<evidence type="ECO:0000256" key="1">
    <source>
        <dbReference type="ARBA" id="ARBA00022741"/>
    </source>
</evidence>
<evidence type="ECO:0000313" key="3">
    <source>
        <dbReference type="EMBL" id="PCH42102.1"/>
    </source>
</evidence>
<organism evidence="3 4">
    <name type="scientific">Wolfiporia cocos (strain MD-104)</name>
    <name type="common">Brown rot fungus</name>
    <dbReference type="NCBI Taxonomy" id="742152"/>
    <lineage>
        <taxon>Eukaryota</taxon>
        <taxon>Fungi</taxon>
        <taxon>Dikarya</taxon>
        <taxon>Basidiomycota</taxon>
        <taxon>Agaricomycotina</taxon>
        <taxon>Agaricomycetes</taxon>
        <taxon>Polyporales</taxon>
        <taxon>Phaeolaceae</taxon>
        <taxon>Wolfiporia</taxon>
    </lineage>
</organism>
<protein>
    <submittedName>
        <fullName evidence="3">Nucleoside triphosphate hydrolase protein</fullName>
    </submittedName>
</protein>
<dbReference type="Pfam" id="PF04548">
    <property type="entry name" value="AIG1"/>
    <property type="match status" value="1"/>
</dbReference>
<dbReference type="SUPFAM" id="SSF52540">
    <property type="entry name" value="P-loop containing nucleoside triphosphate hydrolases"/>
    <property type="match status" value="1"/>
</dbReference>
<evidence type="ECO:0000259" key="2">
    <source>
        <dbReference type="Pfam" id="PF04548"/>
    </source>
</evidence>
<feature type="non-terminal residue" evidence="3">
    <location>
        <position position="1"/>
    </location>
</feature>
<keyword evidence="3" id="KW-0378">Hydrolase</keyword>
<dbReference type="GO" id="GO:0005525">
    <property type="term" value="F:GTP binding"/>
    <property type="evidence" value="ECO:0007669"/>
    <property type="project" value="InterPro"/>
</dbReference>
<dbReference type="OrthoDB" id="8954335at2759"/>
<dbReference type="EMBL" id="KB468124">
    <property type="protein sequence ID" value="PCH42102.1"/>
    <property type="molecule type" value="Genomic_DNA"/>
</dbReference>
<dbReference type="OMA" id="NTCSSAW"/>
<dbReference type="InterPro" id="IPR027417">
    <property type="entry name" value="P-loop_NTPase"/>
</dbReference>
<dbReference type="GO" id="GO:0016787">
    <property type="term" value="F:hydrolase activity"/>
    <property type="evidence" value="ECO:0007669"/>
    <property type="project" value="UniProtKB-KW"/>
</dbReference>